<feature type="domain" description="DAGKc" evidence="9">
    <location>
        <begin position="1"/>
        <end position="113"/>
    </location>
</feature>
<comment type="similarity">
    <text evidence="2">Belongs to the diacylglycerol/lipid kinase family.</text>
</comment>
<dbReference type="AlphaFoldDB" id="A0A7X2XWL9"/>
<evidence type="ECO:0000256" key="3">
    <source>
        <dbReference type="ARBA" id="ARBA00022679"/>
    </source>
</evidence>
<keyword evidence="7" id="KW-0444">Lipid biosynthesis</keyword>
<dbReference type="EMBL" id="WNJO01000012">
    <property type="protein sequence ID" value="MTV82880.1"/>
    <property type="molecule type" value="Genomic_DNA"/>
</dbReference>
<dbReference type="RefSeq" id="WP_343031876.1">
    <property type="nucleotide sequence ID" value="NZ_WNJO01000012.1"/>
</dbReference>
<evidence type="ECO:0000256" key="8">
    <source>
        <dbReference type="ARBA" id="ARBA00023264"/>
    </source>
</evidence>
<evidence type="ECO:0000313" key="10">
    <source>
        <dbReference type="EMBL" id="MTV82880.1"/>
    </source>
</evidence>
<dbReference type="Gene3D" id="3.40.50.10330">
    <property type="entry name" value="Probable inorganic polyphosphate/atp-NAD kinase, domain 1"/>
    <property type="match status" value="1"/>
</dbReference>
<evidence type="ECO:0000256" key="2">
    <source>
        <dbReference type="ARBA" id="ARBA00005983"/>
    </source>
</evidence>
<dbReference type="Pfam" id="PF19279">
    <property type="entry name" value="YegS_C"/>
    <property type="match status" value="1"/>
</dbReference>
<keyword evidence="4" id="KW-0547">Nucleotide-binding</keyword>
<dbReference type="GO" id="GO:0005524">
    <property type="term" value="F:ATP binding"/>
    <property type="evidence" value="ECO:0007669"/>
    <property type="project" value="UniProtKB-KW"/>
</dbReference>
<keyword evidence="7" id="KW-0594">Phospholipid biosynthesis</keyword>
<dbReference type="Proteomes" id="UP000466388">
    <property type="component" value="Unassembled WGS sequence"/>
</dbReference>
<comment type="caution">
    <text evidence="10">The sequence shown here is derived from an EMBL/GenBank/DDBJ whole genome shotgun (WGS) entry which is preliminary data.</text>
</comment>
<dbReference type="InterPro" id="IPR050187">
    <property type="entry name" value="Lipid_Phosphate_FormReg"/>
</dbReference>
<evidence type="ECO:0000256" key="6">
    <source>
        <dbReference type="ARBA" id="ARBA00022840"/>
    </source>
</evidence>
<evidence type="ECO:0000313" key="11">
    <source>
        <dbReference type="Proteomes" id="UP000466388"/>
    </source>
</evidence>
<sequence>MSVSYYIILNEFAGSGNAKKIWPQIKDALDERHVEYEIVRSAYSGHTRLLARQFAKQHSDEQNNPSNQPRHVVLAIGGDGTLHQALSGLDDAQLDQPIPIAYLPVGSGNDFAKGIKMASQWRKALDQVLNCTSENWLTIGTYFDAKKQTKGVFTNNIGIGFDAAVVTSANSAKSKRWLNHFHVGTLSYLAAIIGVFYNQTAFPLTVHIGQHRDIYPRAYLVTITNHPYFGGGVKIAPPASVHDPNLDLVVIEKSNIFKLLFISLLLSMGRHLKLKSVHHYHVNKLHVSVSSIEYGQIDGEEMGGRYWDTYFGIKQYPFWIDPTI</sequence>
<dbReference type="InterPro" id="IPR016064">
    <property type="entry name" value="NAD/diacylglycerol_kinase_sf"/>
</dbReference>
<keyword evidence="8" id="KW-1208">Phospholipid metabolism</keyword>
<accession>A0A7X2XWL9</accession>
<gene>
    <name evidence="10" type="ORF">GM612_09505</name>
</gene>
<evidence type="ECO:0000256" key="4">
    <source>
        <dbReference type="ARBA" id="ARBA00022741"/>
    </source>
</evidence>
<dbReference type="Pfam" id="PF00781">
    <property type="entry name" value="DAGK_cat"/>
    <property type="match status" value="1"/>
</dbReference>
<comment type="cofactor">
    <cofactor evidence="1">
        <name>Mg(2+)</name>
        <dbReference type="ChEBI" id="CHEBI:18420"/>
    </cofactor>
</comment>
<keyword evidence="6" id="KW-0067">ATP-binding</keyword>
<dbReference type="InterPro" id="IPR045540">
    <property type="entry name" value="YegS/DAGK_C"/>
</dbReference>
<name>A0A7X2XWL9_9LACO</name>
<dbReference type="PANTHER" id="PTHR12358">
    <property type="entry name" value="SPHINGOSINE KINASE"/>
    <property type="match status" value="1"/>
</dbReference>
<evidence type="ECO:0000256" key="1">
    <source>
        <dbReference type="ARBA" id="ARBA00001946"/>
    </source>
</evidence>
<dbReference type="InterPro" id="IPR017438">
    <property type="entry name" value="ATP-NAD_kinase_N"/>
</dbReference>
<dbReference type="GO" id="GO:0016301">
    <property type="term" value="F:kinase activity"/>
    <property type="evidence" value="ECO:0007669"/>
    <property type="project" value="UniProtKB-KW"/>
</dbReference>
<reference evidence="10 11" key="1">
    <citation type="submission" date="2019-11" db="EMBL/GenBank/DDBJ databases">
        <title>Lactobacillus sp. nov. CRM56-3, isolated from fermented tea leaves.</title>
        <authorList>
            <person name="Phuengjayaem S."/>
            <person name="Tanasupawat S."/>
        </authorList>
    </citation>
    <scope>NUCLEOTIDE SEQUENCE [LARGE SCALE GENOMIC DNA]</scope>
    <source>
        <strain evidence="10 11">CRM56-3</strain>
    </source>
</reference>
<protein>
    <submittedName>
        <fullName evidence="10">Diacylglycerol kinase family lipid kinase</fullName>
    </submittedName>
</protein>
<dbReference type="PANTHER" id="PTHR12358:SF54">
    <property type="entry name" value="SPHINGOSINE KINASE RELATED PROTEIN"/>
    <property type="match status" value="1"/>
</dbReference>
<dbReference type="SUPFAM" id="SSF111331">
    <property type="entry name" value="NAD kinase/diacylglycerol kinase-like"/>
    <property type="match status" value="1"/>
</dbReference>
<dbReference type="PROSITE" id="PS50146">
    <property type="entry name" value="DAGK"/>
    <property type="match status" value="1"/>
</dbReference>
<evidence type="ECO:0000256" key="5">
    <source>
        <dbReference type="ARBA" id="ARBA00022777"/>
    </source>
</evidence>
<dbReference type="SMART" id="SM00046">
    <property type="entry name" value="DAGKc"/>
    <property type="match status" value="1"/>
</dbReference>
<dbReference type="InterPro" id="IPR001206">
    <property type="entry name" value="Diacylglycerol_kinase_cat_dom"/>
</dbReference>
<evidence type="ECO:0000259" key="9">
    <source>
        <dbReference type="PROSITE" id="PS50146"/>
    </source>
</evidence>
<evidence type="ECO:0000256" key="7">
    <source>
        <dbReference type="ARBA" id="ARBA00023209"/>
    </source>
</evidence>
<keyword evidence="3" id="KW-0808">Transferase</keyword>
<dbReference type="Gene3D" id="2.60.200.40">
    <property type="match status" value="1"/>
</dbReference>
<keyword evidence="5 10" id="KW-0418">Kinase</keyword>
<keyword evidence="7" id="KW-0443">Lipid metabolism</keyword>
<dbReference type="GO" id="GO:0008654">
    <property type="term" value="P:phospholipid biosynthetic process"/>
    <property type="evidence" value="ECO:0007669"/>
    <property type="project" value="UniProtKB-KW"/>
</dbReference>
<organism evidence="10 11">
    <name type="scientific">Secundilactobacillus folii</name>
    <dbReference type="NCBI Taxonomy" id="2678357"/>
    <lineage>
        <taxon>Bacteria</taxon>
        <taxon>Bacillati</taxon>
        <taxon>Bacillota</taxon>
        <taxon>Bacilli</taxon>
        <taxon>Lactobacillales</taxon>
        <taxon>Lactobacillaceae</taxon>
        <taxon>Secundilactobacillus</taxon>
    </lineage>
</organism>
<proteinExistence type="inferred from homology"/>
<keyword evidence="11" id="KW-1185">Reference proteome</keyword>